<organism evidence="3 4">
    <name type="scientific">Massilia cavernae</name>
    <dbReference type="NCBI Taxonomy" id="2320864"/>
    <lineage>
        <taxon>Bacteria</taxon>
        <taxon>Pseudomonadati</taxon>
        <taxon>Pseudomonadota</taxon>
        <taxon>Betaproteobacteria</taxon>
        <taxon>Burkholderiales</taxon>
        <taxon>Oxalobacteraceae</taxon>
        <taxon>Telluria group</taxon>
        <taxon>Massilia</taxon>
    </lineage>
</organism>
<evidence type="ECO:0000313" key="3">
    <source>
        <dbReference type="EMBL" id="RJG27124.1"/>
    </source>
</evidence>
<evidence type="ECO:0000256" key="1">
    <source>
        <dbReference type="SAM" id="MobiDB-lite"/>
    </source>
</evidence>
<comment type="caution">
    <text evidence="3">The sequence shown here is derived from an EMBL/GenBank/DDBJ whole genome shotgun (WGS) entry which is preliminary data.</text>
</comment>
<dbReference type="PROSITE" id="PS50234">
    <property type="entry name" value="VWFA"/>
    <property type="match status" value="1"/>
</dbReference>
<dbReference type="PANTHER" id="PTHR41248:SF1">
    <property type="entry name" value="NORD PROTEIN"/>
    <property type="match status" value="1"/>
</dbReference>
<proteinExistence type="predicted"/>
<sequence>MDDFGPYVFLASAIAGRRVLVHVAMGDETCSYCDGQVIVVPRQPAGEGGEVWRTVVAQALLLAAGSLQPATMRRLIGRPQASRRYAFLEMLRALALIESRIPPAFARHPALNRRRPLTDSADESASVALSERALGEIPDFVGSVRPLAALRTSVAQDGFAALTRKQQAGNIERGDESPKLADEDEEDESDAISRLFNGPTNAGPVAKLFNQLLGMAQGRSSRENIPSDGAGSEVAIGQIERAWRRGVHAIRAVLPFGLPEFEIRGQSAGALYPEWDVHRQGYRKDWVCVDIVDPWRPDGPLDLGHVLEAPPRTLRRELSRLGLDYEMHRRQREGSEFDVGRLIDCAIDLAAGHTPAAQDVYRASRRTRRDLGTMVIVDVSGSTEEKNHRGVSVFDQHLRAAYQIAKTLDQLGDRVALYGFQSWGRKLVRLARLKGHEERWSGHVAERFAQLQPLGYTRSGAAIRHADRVLRTEMRLPNRLLILITDGFSYDQDYEGEYAEQDTCKALAEAKAAGTACVCVCIGGSQEAEKLKKVFGAANLLLVDDVDQIARRIRQVCAFALASVSQRKVRHSDASAVLEETASR</sequence>
<dbReference type="PANTHER" id="PTHR41248">
    <property type="entry name" value="NORD PROTEIN"/>
    <property type="match status" value="1"/>
</dbReference>
<protein>
    <submittedName>
        <fullName evidence="3">VWA domain-containing protein</fullName>
    </submittedName>
</protein>
<dbReference type="InterPro" id="IPR036465">
    <property type="entry name" value="vWFA_dom_sf"/>
</dbReference>
<evidence type="ECO:0000313" key="4">
    <source>
        <dbReference type="Proteomes" id="UP000284006"/>
    </source>
</evidence>
<dbReference type="InterPro" id="IPR051928">
    <property type="entry name" value="NorD/CobT"/>
</dbReference>
<dbReference type="EMBL" id="QYUP01000015">
    <property type="protein sequence ID" value="RJG27124.1"/>
    <property type="molecule type" value="Genomic_DNA"/>
</dbReference>
<dbReference type="SMART" id="SM00327">
    <property type="entry name" value="VWA"/>
    <property type="match status" value="1"/>
</dbReference>
<feature type="domain" description="VWFA" evidence="2">
    <location>
        <begin position="372"/>
        <end position="556"/>
    </location>
</feature>
<feature type="compositionally biased region" description="Basic and acidic residues" evidence="1">
    <location>
        <begin position="172"/>
        <end position="181"/>
    </location>
</feature>
<keyword evidence="4" id="KW-1185">Reference proteome</keyword>
<reference evidence="3 4" key="1">
    <citation type="submission" date="2018-09" db="EMBL/GenBank/DDBJ databases">
        <authorList>
            <person name="Zhu H."/>
        </authorList>
    </citation>
    <scope>NUCLEOTIDE SEQUENCE [LARGE SCALE GENOMIC DNA]</scope>
    <source>
        <strain evidence="3 4">K1S02-61</strain>
    </source>
</reference>
<dbReference type="SUPFAM" id="SSF53300">
    <property type="entry name" value="vWA-like"/>
    <property type="match status" value="1"/>
</dbReference>
<dbReference type="InterPro" id="IPR002035">
    <property type="entry name" value="VWF_A"/>
</dbReference>
<dbReference type="OrthoDB" id="9758211at2"/>
<evidence type="ECO:0000259" key="2">
    <source>
        <dbReference type="PROSITE" id="PS50234"/>
    </source>
</evidence>
<dbReference type="AlphaFoldDB" id="A0A418Y7R7"/>
<dbReference type="Pfam" id="PF00092">
    <property type="entry name" value="VWA"/>
    <property type="match status" value="1"/>
</dbReference>
<gene>
    <name evidence="3" type="ORF">D3872_01825</name>
</gene>
<name>A0A418Y7R7_9BURK</name>
<dbReference type="Gene3D" id="3.40.50.410">
    <property type="entry name" value="von Willebrand factor, type A domain"/>
    <property type="match status" value="1"/>
</dbReference>
<accession>A0A418Y7R7</accession>
<dbReference type="RefSeq" id="WP_119809208.1">
    <property type="nucleotide sequence ID" value="NZ_QYUP01000015.1"/>
</dbReference>
<feature type="region of interest" description="Disordered" evidence="1">
    <location>
        <begin position="166"/>
        <end position="197"/>
    </location>
</feature>
<dbReference type="Proteomes" id="UP000284006">
    <property type="component" value="Unassembled WGS sequence"/>
</dbReference>